<dbReference type="InterPro" id="IPR016135">
    <property type="entry name" value="UBQ-conjugating_enzyme/RWD"/>
</dbReference>
<reference evidence="3" key="3">
    <citation type="submission" date="2025-05" db="UniProtKB">
        <authorList>
            <consortium name="Ensembl"/>
        </authorList>
    </citation>
    <scope>IDENTIFICATION</scope>
</reference>
<organism evidence="2 4">
    <name type="scientific">Cricetulus griseus</name>
    <name type="common">Chinese hamster</name>
    <name type="synonym">Cricetulus barabensis griseus</name>
    <dbReference type="NCBI Taxonomy" id="10029"/>
    <lineage>
        <taxon>Eukaryota</taxon>
        <taxon>Metazoa</taxon>
        <taxon>Chordata</taxon>
        <taxon>Craniata</taxon>
        <taxon>Vertebrata</taxon>
        <taxon>Euteleostomi</taxon>
        <taxon>Mammalia</taxon>
        <taxon>Eutheria</taxon>
        <taxon>Euarchontoglires</taxon>
        <taxon>Glires</taxon>
        <taxon>Rodentia</taxon>
        <taxon>Myomorpha</taxon>
        <taxon>Muroidea</taxon>
        <taxon>Cricetidae</taxon>
        <taxon>Cricetinae</taxon>
        <taxon>Cricetulus</taxon>
    </lineage>
</organism>
<evidence type="ECO:0000313" key="4">
    <source>
        <dbReference type="Proteomes" id="UP000001075"/>
    </source>
</evidence>
<feature type="domain" description="UBC core" evidence="1">
    <location>
        <begin position="1"/>
        <end position="121"/>
    </location>
</feature>
<sequence length="121" mass="13428">MTLTRRTGMIIGPPRTVYENRIYSLKIECEPKYPEAPPSVRFVTKVNTSSVSSSNRVVDPRAMVVLESGRIQSHLAGSSELDDVKREHEAATAARRTVLEQLVTKAPVSPLQSNLSLHFPQ</sequence>
<evidence type="ECO:0000313" key="2">
    <source>
        <dbReference type="EMBL" id="EGW13290.1"/>
    </source>
</evidence>
<dbReference type="EMBL" id="JH002457">
    <property type="protein sequence ID" value="EGW13290.1"/>
    <property type="molecule type" value="Genomic_DNA"/>
</dbReference>
<reference evidence="4" key="1">
    <citation type="journal article" date="2011" name="Nat. Biotechnol.">
        <title>The genomic sequence of the Chinese hamster ovary (CHO)-K1 cell line.</title>
        <authorList>
            <person name="Xu X."/>
            <person name="Nagarajan H."/>
            <person name="Lewis N.E."/>
            <person name="Pan S."/>
            <person name="Cai Z."/>
            <person name="Liu X."/>
            <person name="Chen W."/>
            <person name="Xie M."/>
            <person name="Wang W."/>
            <person name="Hammond S."/>
            <person name="Andersen M.R."/>
            <person name="Neff N."/>
            <person name="Passarelli B."/>
            <person name="Koh W."/>
            <person name="Fan H.C."/>
            <person name="Wang J."/>
            <person name="Gui Y."/>
            <person name="Lee K.H."/>
            <person name="Betenbaugh M.J."/>
            <person name="Quake S.R."/>
            <person name="Famili I."/>
            <person name="Palsson B.O."/>
            <person name="Wang J."/>
        </authorList>
    </citation>
    <scope>NUCLEOTIDE SEQUENCE [LARGE SCALE GENOMIC DNA]</scope>
    <source>
        <strain evidence="4">CHO K1 cell line</strain>
    </source>
</reference>
<dbReference type="Gene3D" id="3.10.110.10">
    <property type="entry name" value="Ubiquitin Conjugating Enzyme"/>
    <property type="match status" value="1"/>
</dbReference>
<dbReference type="AlphaFoldDB" id="G3IFU7"/>
<dbReference type="SUPFAM" id="SSF54495">
    <property type="entry name" value="UBC-like"/>
    <property type="match status" value="1"/>
</dbReference>
<dbReference type="STRING" id="10029.G3IFU7"/>
<dbReference type="PROSITE" id="PS50127">
    <property type="entry name" value="UBC_2"/>
    <property type="match status" value="1"/>
</dbReference>
<evidence type="ECO:0000259" key="1">
    <source>
        <dbReference type="PROSITE" id="PS50127"/>
    </source>
</evidence>
<dbReference type="PANTHER" id="PTHR24068">
    <property type="entry name" value="UBIQUITIN-CONJUGATING ENZYME E2"/>
    <property type="match status" value="1"/>
</dbReference>
<gene>
    <name evidence="2" type="ORF">I79_022620</name>
</gene>
<name>G3IFU7_CRIGR</name>
<dbReference type="Pfam" id="PF00179">
    <property type="entry name" value="UQ_con"/>
    <property type="match status" value="1"/>
</dbReference>
<protein>
    <submittedName>
        <fullName evidence="2">Ubiquitin-conjugating enzyme E2 variant 1</fullName>
    </submittedName>
</protein>
<accession>G3IFU7</accession>
<evidence type="ECO:0000313" key="3">
    <source>
        <dbReference type="Ensembl" id="ENSCGRP00001009935.1"/>
    </source>
</evidence>
<proteinExistence type="predicted"/>
<reference evidence="2" key="2">
    <citation type="submission" date="2011-08" db="EMBL/GenBank/DDBJ databases">
        <title>The genomic sequence of the Chinese hamster ovary CHO-K1 cell line.</title>
        <authorList>
            <person name="Xu X."/>
            <person name="Nagarajan H."/>
            <person name="Lewis N.E."/>
            <person name="Pan S."/>
            <person name="Cai Z."/>
            <person name="Liu X."/>
            <person name="Chen W."/>
            <person name="Xie M."/>
            <person name="Wang W."/>
            <person name="Hammond S."/>
            <person name="Andersen M.R."/>
            <person name="Neff N."/>
            <person name="Passarelli B."/>
            <person name="Koh W."/>
            <person name="Fan C.H."/>
            <person name="Wang J."/>
            <person name="Gui Y."/>
            <person name="Lee K.H."/>
            <person name="Betenbaugh M.J."/>
            <person name="Quake S.R."/>
            <person name="Famili I."/>
            <person name="Palsson B.O."/>
            <person name="Wang J."/>
        </authorList>
    </citation>
    <scope>NUCLEOTIDE SEQUENCE</scope>
</reference>
<dbReference type="Proteomes" id="UP000694386">
    <property type="component" value="Unplaced"/>
</dbReference>
<dbReference type="Proteomes" id="UP000001075">
    <property type="component" value="Unassembled WGS sequence"/>
</dbReference>
<dbReference type="Ensembl" id="ENSCGRT00001014155.1">
    <property type="protein sequence ID" value="ENSCGRP00001009935.1"/>
    <property type="gene ID" value="ENSCGRG00001011950.1"/>
</dbReference>
<dbReference type="InterPro" id="IPR000608">
    <property type="entry name" value="UBC"/>
</dbReference>